<dbReference type="InterPro" id="IPR008792">
    <property type="entry name" value="PQQD"/>
</dbReference>
<dbReference type="Pfam" id="PF05402">
    <property type="entry name" value="PqqD"/>
    <property type="match status" value="1"/>
</dbReference>
<dbReference type="EMBL" id="JAEKPD010000007">
    <property type="protein sequence ID" value="MBJ3762632.1"/>
    <property type="molecule type" value="Genomic_DNA"/>
</dbReference>
<sequence length="86" mass="9750">MAKILHRNSRIIPREVETDIFLIDEVGGAIHHLNRTAAALWRLIETPAPRKDVLRQFRYLYPDEDAGRLDAALRAVIRDLSTGASC</sequence>
<evidence type="ECO:0000313" key="2">
    <source>
        <dbReference type="Proteomes" id="UP000642488"/>
    </source>
</evidence>
<gene>
    <name evidence="1" type="ORF">ILP92_07730</name>
</gene>
<dbReference type="AlphaFoldDB" id="A0A934M9K0"/>
<accession>A0A934M9K0</accession>
<evidence type="ECO:0000313" key="1">
    <source>
        <dbReference type="EMBL" id="MBJ3762632.1"/>
    </source>
</evidence>
<reference evidence="1" key="1">
    <citation type="submission" date="2020-12" db="EMBL/GenBank/DDBJ databases">
        <title>Bacterial taxonomy.</title>
        <authorList>
            <person name="Pan X."/>
        </authorList>
    </citation>
    <scope>NUCLEOTIDE SEQUENCE</scope>
    <source>
        <strain evidence="1">KCTC 52957</strain>
    </source>
</reference>
<dbReference type="Proteomes" id="UP000642488">
    <property type="component" value="Unassembled WGS sequence"/>
</dbReference>
<proteinExistence type="predicted"/>
<keyword evidence="2" id="KW-1185">Reference proteome</keyword>
<name>A0A934M9K0_9RHOB</name>
<organism evidence="1 2">
    <name type="scientific">Palleronia pontilimi</name>
    <dbReference type="NCBI Taxonomy" id="1964209"/>
    <lineage>
        <taxon>Bacteria</taxon>
        <taxon>Pseudomonadati</taxon>
        <taxon>Pseudomonadota</taxon>
        <taxon>Alphaproteobacteria</taxon>
        <taxon>Rhodobacterales</taxon>
        <taxon>Roseobacteraceae</taxon>
        <taxon>Palleronia</taxon>
    </lineage>
</organism>
<protein>
    <submittedName>
        <fullName evidence="1">PqqD family protein</fullName>
    </submittedName>
</protein>
<dbReference type="RefSeq" id="WP_198915810.1">
    <property type="nucleotide sequence ID" value="NZ_JAEKPD010000007.1"/>
</dbReference>
<comment type="caution">
    <text evidence="1">The sequence shown here is derived from an EMBL/GenBank/DDBJ whole genome shotgun (WGS) entry which is preliminary data.</text>
</comment>